<organism evidence="2 3">
    <name type="scientific">Fundicoccus ignavus</name>
    <dbReference type="NCBI Taxonomy" id="2664442"/>
    <lineage>
        <taxon>Bacteria</taxon>
        <taxon>Bacillati</taxon>
        <taxon>Bacillota</taxon>
        <taxon>Bacilli</taxon>
        <taxon>Lactobacillales</taxon>
        <taxon>Aerococcaceae</taxon>
        <taxon>Fundicoccus</taxon>
    </lineage>
</organism>
<name>A0A6I2GJJ7_9LACT</name>
<sequence length="237" mass="25511">MKKWLKVLLTILGTFTIICVVAIRSLTYSASETALESATVAELQEDTLIFHPQNTNGKNIIFYQGGFVESEAYAPLASALANEGFTVYLIDTPLNLAVLATNRGLDIIKENDLTHVIFMGHSLGGVIAARNAAALTEDTEIAGLVLLASYPDESISLADSQFPVLSITASEDQVLNWETFNSAKALLPQHTTFVEILGGNHSGFGDYGFQSGDGEATLTNEDQRAQVISAIQSVWPE</sequence>
<proteinExistence type="predicted"/>
<dbReference type="AlphaFoldDB" id="A0A6I2GJJ7"/>
<evidence type="ECO:0000313" key="2">
    <source>
        <dbReference type="EMBL" id="MRI84768.1"/>
    </source>
</evidence>
<dbReference type="Proteomes" id="UP000430975">
    <property type="component" value="Unassembled WGS sequence"/>
</dbReference>
<evidence type="ECO:0000313" key="3">
    <source>
        <dbReference type="Proteomes" id="UP000430975"/>
    </source>
</evidence>
<protein>
    <submittedName>
        <fullName evidence="2">Alpha/beta hydrolase</fullName>
    </submittedName>
</protein>
<dbReference type="EMBL" id="WJQS01000002">
    <property type="protein sequence ID" value="MRI84768.1"/>
    <property type="molecule type" value="Genomic_DNA"/>
</dbReference>
<gene>
    <name evidence="2" type="ORF">GIY09_02500</name>
</gene>
<comment type="caution">
    <text evidence="2">The sequence shown here is derived from an EMBL/GenBank/DDBJ whole genome shotgun (WGS) entry which is preliminary data.</text>
</comment>
<dbReference type="Gene3D" id="3.40.50.1820">
    <property type="entry name" value="alpha/beta hydrolase"/>
    <property type="match status" value="1"/>
</dbReference>
<dbReference type="GO" id="GO:0016787">
    <property type="term" value="F:hydrolase activity"/>
    <property type="evidence" value="ECO:0007669"/>
    <property type="project" value="UniProtKB-KW"/>
</dbReference>
<feature type="domain" description="Alpha/beta hydrolase fold-5" evidence="1">
    <location>
        <begin position="60"/>
        <end position="224"/>
    </location>
</feature>
<keyword evidence="2" id="KW-0378">Hydrolase</keyword>
<accession>A0A6I2GJJ7</accession>
<evidence type="ECO:0000259" key="1">
    <source>
        <dbReference type="Pfam" id="PF12695"/>
    </source>
</evidence>
<dbReference type="InterPro" id="IPR029058">
    <property type="entry name" value="AB_hydrolase_fold"/>
</dbReference>
<dbReference type="Pfam" id="PF12695">
    <property type="entry name" value="Abhydrolase_5"/>
    <property type="match status" value="1"/>
</dbReference>
<keyword evidence="3" id="KW-1185">Reference proteome</keyword>
<dbReference type="RefSeq" id="WP_153863141.1">
    <property type="nucleotide sequence ID" value="NZ_WJQS01000002.1"/>
</dbReference>
<dbReference type="SUPFAM" id="SSF53474">
    <property type="entry name" value="alpha/beta-Hydrolases"/>
    <property type="match status" value="1"/>
</dbReference>
<dbReference type="InterPro" id="IPR029059">
    <property type="entry name" value="AB_hydrolase_5"/>
</dbReference>
<reference evidence="2 3" key="1">
    <citation type="submission" date="2019-11" db="EMBL/GenBank/DDBJ databases">
        <title>Characterisation of Fundicoccus ignavus gen. nov. sp. nov., a novel genus of the family Aerococcaceae isolated from bulk tank milk.</title>
        <authorList>
            <person name="Siebert A."/>
            <person name="Huptas C."/>
            <person name="Wenning M."/>
            <person name="Scherer S."/>
            <person name="Doll E.V."/>
        </authorList>
    </citation>
    <scope>NUCLEOTIDE SEQUENCE [LARGE SCALE GENOMIC DNA]</scope>
    <source>
        <strain evidence="2 3">WS4759</strain>
    </source>
</reference>